<keyword evidence="3" id="KW-1185">Reference proteome</keyword>
<dbReference type="InterPro" id="IPR035959">
    <property type="entry name" value="RutC-like_sf"/>
</dbReference>
<feature type="domain" description="Endoribonuclease L-PSP/chorismate mutase-like" evidence="1">
    <location>
        <begin position="14"/>
        <end position="148"/>
    </location>
</feature>
<gene>
    <name evidence="2" type="ORF">NGM99_05540</name>
</gene>
<dbReference type="SUPFAM" id="SSF55298">
    <property type="entry name" value="YjgF-like"/>
    <property type="match status" value="1"/>
</dbReference>
<dbReference type="EMBL" id="JAMXQS010000002">
    <property type="protein sequence ID" value="MCO6049252.1"/>
    <property type="molecule type" value="Genomic_DNA"/>
</dbReference>
<proteinExistence type="predicted"/>
<name>A0ABT1C392_9HYPH</name>
<comment type="caution">
    <text evidence="2">The sequence shown here is derived from an EMBL/GenBank/DDBJ whole genome shotgun (WGS) entry which is preliminary data.</text>
</comment>
<dbReference type="Pfam" id="PF14588">
    <property type="entry name" value="YjgF_endoribonc"/>
    <property type="match status" value="1"/>
</dbReference>
<dbReference type="InterPro" id="IPR013813">
    <property type="entry name" value="Endoribo_LPSP/chorism_mut-like"/>
</dbReference>
<dbReference type="PANTHER" id="PTHR43760">
    <property type="entry name" value="ENDORIBONUCLEASE-RELATED"/>
    <property type="match status" value="1"/>
</dbReference>
<dbReference type="Gene3D" id="3.30.1330.40">
    <property type="entry name" value="RutC-like"/>
    <property type="match status" value="1"/>
</dbReference>
<protein>
    <submittedName>
        <fullName evidence="2">RidA family protein</fullName>
    </submittedName>
</protein>
<reference evidence="2 3" key="1">
    <citation type="submission" date="2022-06" db="EMBL/GenBank/DDBJ databases">
        <title>Mesorhizobium sp. strain RP14 Genome sequencing and assembly.</title>
        <authorList>
            <person name="Kim I."/>
        </authorList>
    </citation>
    <scope>NUCLEOTIDE SEQUENCE [LARGE SCALE GENOMIC DNA]</scope>
    <source>
        <strain evidence="3">RP14(2022)</strain>
    </source>
</reference>
<organism evidence="2 3">
    <name type="scientific">Mesorhizobium liriopis</name>
    <dbReference type="NCBI Taxonomy" id="2953882"/>
    <lineage>
        <taxon>Bacteria</taxon>
        <taxon>Pseudomonadati</taxon>
        <taxon>Pseudomonadota</taxon>
        <taxon>Alphaproteobacteria</taxon>
        <taxon>Hyphomicrobiales</taxon>
        <taxon>Phyllobacteriaceae</taxon>
        <taxon>Mesorhizobium</taxon>
    </lineage>
</organism>
<accession>A0ABT1C392</accession>
<dbReference type="CDD" id="cd02199">
    <property type="entry name" value="YjgF_YER057c_UK114_like_1"/>
    <property type="match status" value="1"/>
</dbReference>
<evidence type="ECO:0000313" key="2">
    <source>
        <dbReference type="EMBL" id="MCO6049252.1"/>
    </source>
</evidence>
<dbReference type="PANTHER" id="PTHR43760:SF1">
    <property type="entry name" value="ENDORIBONUCLEASE L-PSP_CHORISMATE MUTASE-LIKE DOMAIN-CONTAINING PROTEIN"/>
    <property type="match status" value="1"/>
</dbReference>
<evidence type="ECO:0000259" key="1">
    <source>
        <dbReference type="Pfam" id="PF14588"/>
    </source>
</evidence>
<sequence>MSVQVLSEHSPLERLNALGLTLPSPARPIGHFRNFKRSGNFLYVSGQGPRESNGELHKGKVGSDVTVEDGYRHAQLTGLNILAVLLEAIGDLGRTVQVVKVLGLVNASSDFTRHPEVINGCSDLFVQVFGEAGEHARSAIGVGSLPNNISVEIEAIFEVLA</sequence>
<dbReference type="RefSeq" id="WP_252816822.1">
    <property type="nucleotide sequence ID" value="NZ_JAMXQS010000002.1"/>
</dbReference>
<dbReference type="Proteomes" id="UP001205906">
    <property type="component" value="Unassembled WGS sequence"/>
</dbReference>
<evidence type="ECO:0000313" key="3">
    <source>
        <dbReference type="Proteomes" id="UP001205906"/>
    </source>
</evidence>